<evidence type="ECO:0000256" key="1">
    <source>
        <dbReference type="SAM" id="MobiDB-lite"/>
    </source>
</evidence>
<proteinExistence type="predicted"/>
<comment type="caution">
    <text evidence="2">The sequence shown here is derived from an EMBL/GenBank/DDBJ whole genome shotgun (WGS) entry which is preliminary data.</text>
</comment>
<reference evidence="2 3" key="1">
    <citation type="submission" date="2020-04" db="EMBL/GenBank/DDBJ databases">
        <title>Perkinsus olseni comparative genomics.</title>
        <authorList>
            <person name="Bogema D.R."/>
        </authorList>
    </citation>
    <scope>NUCLEOTIDE SEQUENCE [LARGE SCALE GENOMIC DNA]</scope>
    <source>
        <strain evidence="2 3">ATCC PRA-207</strain>
    </source>
</reference>
<protein>
    <submittedName>
        <fullName evidence="2">Uncharacterized protein</fullName>
    </submittedName>
</protein>
<dbReference type="AlphaFoldDB" id="A0A7J6QW89"/>
<gene>
    <name evidence="2" type="ORF">FOZ63_000735</name>
</gene>
<name>A0A7J6QW89_PEROL</name>
<feature type="region of interest" description="Disordered" evidence="1">
    <location>
        <begin position="1"/>
        <end position="27"/>
    </location>
</feature>
<feature type="non-terminal residue" evidence="2">
    <location>
        <position position="1"/>
    </location>
</feature>
<evidence type="ECO:0000313" key="3">
    <source>
        <dbReference type="Proteomes" id="UP000553632"/>
    </source>
</evidence>
<keyword evidence="3" id="KW-1185">Reference proteome</keyword>
<evidence type="ECO:0000313" key="2">
    <source>
        <dbReference type="EMBL" id="KAF4712919.1"/>
    </source>
</evidence>
<accession>A0A7J6QW89</accession>
<dbReference type="Proteomes" id="UP000553632">
    <property type="component" value="Unassembled WGS sequence"/>
</dbReference>
<organism evidence="2 3">
    <name type="scientific">Perkinsus olseni</name>
    <name type="common">Perkinsus atlanticus</name>
    <dbReference type="NCBI Taxonomy" id="32597"/>
    <lineage>
        <taxon>Eukaryota</taxon>
        <taxon>Sar</taxon>
        <taxon>Alveolata</taxon>
        <taxon>Perkinsozoa</taxon>
        <taxon>Perkinsea</taxon>
        <taxon>Perkinsida</taxon>
        <taxon>Perkinsidae</taxon>
        <taxon>Perkinsus</taxon>
    </lineage>
</organism>
<sequence>KSAGVNSESQGSNSANRSPSESTSTRDVVQALLQGSSIERAGHVLTYDGSLLKARSASEAAEPRIDRKAHSRGYSTPWWAAALVAVMVHNHSTLYDTHLSPHELASSPADAEGAVNTWLKLHKWVGSAHALLTQLHVFHAGDKVRLYRVIDGRRRVEGPFELTTVDGGPTICHMAEFKRREGEKFLVGCLDRTASGKWVLPRSDDTEETVSAGDILGEQSGWSHMATVMFATKGGCVASLRY</sequence>
<dbReference type="EMBL" id="JABANO010029811">
    <property type="protein sequence ID" value="KAF4712919.1"/>
    <property type="molecule type" value="Genomic_DNA"/>
</dbReference>